<keyword evidence="3" id="KW-1185">Reference proteome</keyword>
<gene>
    <name evidence="2" type="ordered locus">AALP_Aa1g279000</name>
</gene>
<evidence type="ECO:0000259" key="1">
    <source>
        <dbReference type="PROSITE" id="PS50181"/>
    </source>
</evidence>
<dbReference type="PANTHER" id="PTHR31900">
    <property type="entry name" value="F-BOX/RNI SUPERFAMILY PROTEIN-RELATED"/>
    <property type="match status" value="1"/>
</dbReference>
<feature type="domain" description="F-box" evidence="1">
    <location>
        <begin position="2"/>
        <end position="50"/>
    </location>
</feature>
<dbReference type="Pfam" id="PF08387">
    <property type="entry name" value="FBD"/>
    <property type="match status" value="1"/>
</dbReference>
<dbReference type="OrthoDB" id="1089328at2759"/>
<dbReference type="InterPro" id="IPR006566">
    <property type="entry name" value="FBD"/>
</dbReference>
<dbReference type="EMBL" id="CM002869">
    <property type="protein sequence ID" value="KFK44594.1"/>
    <property type="molecule type" value="Genomic_DNA"/>
</dbReference>
<dbReference type="OMA" id="RMENRIC"/>
<evidence type="ECO:0000313" key="3">
    <source>
        <dbReference type="Proteomes" id="UP000029120"/>
    </source>
</evidence>
<organism evidence="2 3">
    <name type="scientific">Arabis alpina</name>
    <name type="common">Alpine rock-cress</name>
    <dbReference type="NCBI Taxonomy" id="50452"/>
    <lineage>
        <taxon>Eukaryota</taxon>
        <taxon>Viridiplantae</taxon>
        <taxon>Streptophyta</taxon>
        <taxon>Embryophyta</taxon>
        <taxon>Tracheophyta</taxon>
        <taxon>Spermatophyta</taxon>
        <taxon>Magnoliopsida</taxon>
        <taxon>eudicotyledons</taxon>
        <taxon>Gunneridae</taxon>
        <taxon>Pentapetalae</taxon>
        <taxon>rosids</taxon>
        <taxon>malvids</taxon>
        <taxon>Brassicales</taxon>
        <taxon>Brassicaceae</taxon>
        <taxon>Arabideae</taxon>
        <taxon>Arabis</taxon>
    </lineage>
</organism>
<dbReference type="SUPFAM" id="SSF81383">
    <property type="entry name" value="F-box domain"/>
    <property type="match status" value="1"/>
</dbReference>
<dbReference type="PROSITE" id="PS50181">
    <property type="entry name" value="FBOX"/>
    <property type="match status" value="1"/>
</dbReference>
<dbReference type="AlphaFoldDB" id="A0A087HR42"/>
<accession>A0A087HR42</accession>
<dbReference type="PANTHER" id="PTHR31900:SF34">
    <property type="entry name" value="EMB|CAB62440.1-RELATED"/>
    <property type="match status" value="1"/>
</dbReference>
<name>A0A087HR42_ARAAL</name>
<dbReference type="InterPro" id="IPR036047">
    <property type="entry name" value="F-box-like_dom_sf"/>
</dbReference>
<dbReference type="InterPro" id="IPR050232">
    <property type="entry name" value="FBL13/AtMIF1-like"/>
</dbReference>
<dbReference type="SMART" id="SM00579">
    <property type="entry name" value="FBD"/>
    <property type="match status" value="1"/>
</dbReference>
<dbReference type="Proteomes" id="UP000029120">
    <property type="component" value="Chromosome 1"/>
</dbReference>
<dbReference type="Pfam" id="PF24758">
    <property type="entry name" value="LRR_At5g56370"/>
    <property type="match status" value="1"/>
</dbReference>
<dbReference type="Pfam" id="PF00646">
    <property type="entry name" value="F-box"/>
    <property type="match status" value="1"/>
</dbReference>
<dbReference type="InterPro" id="IPR055411">
    <property type="entry name" value="LRR_FXL15/At3g58940/PEG3-like"/>
</dbReference>
<dbReference type="SUPFAM" id="SSF52047">
    <property type="entry name" value="RNI-like"/>
    <property type="match status" value="1"/>
</dbReference>
<dbReference type="SMART" id="SM00256">
    <property type="entry name" value="FBOX"/>
    <property type="match status" value="1"/>
</dbReference>
<protein>
    <recommendedName>
        <fullName evidence="1">F-box domain-containing protein</fullName>
    </recommendedName>
</protein>
<dbReference type="InterPro" id="IPR001810">
    <property type="entry name" value="F-box_dom"/>
</dbReference>
<proteinExistence type="predicted"/>
<reference evidence="3" key="1">
    <citation type="journal article" date="2015" name="Nat. Plants">
        <title>Genome expansion of Arabis alpina linked with retrotransposition and reduced symmetric DNA methylation.</title>
        <authorList>
            <person name="Willing E.M."/>
            <person name="Rawat V."/>
            <person name="Mandakova T."/>
            <person name="Maumus F."/>
            <person name="James G.V."/>
            <person name="Nordstroem K.J."/>
            <person name="Becker C."/>
            <person name="Warthmann N."/>
            <person name="Chica C."/>
            <person name="Szarzynska B."/>
            <person name="Zytnicki M."/>
            <person name="Albani M.C."/>
            <person name="Kiefer C."/>
            <person name="Bergonzi S."/>
            <person name="Castaings L."/>
            <person name="Mateos J.L."/>
            <person name="Berns M.C."/>
            <person name="Bujdoso N."/>
            <person name="Piofczyk T."/>
            <person name="de Lorenzo L."/>
            <person name="Barrero-Sicilia C."/>
            <person name="Mateos I."/>
            <person name="Piednoel M."/>
            <person name="Hagmann J."/>
            <person name="Chen-Min-Tao R."/>
            <person name="Iglesias-Fernandez R."/>
            <person name="Schuster S.C."/>
            <person name="Alonso-Blanco C."/>
            <person name="Roudier F."/>
            <person name="Carbonero P."/>
            <person name="Paz-Ares J."/>
            <person name="Davis S.J."/>
            <person name="Pecinka A."/>
            <person name="Quesneville H."/>
            <person name="Colot V."/>
            <person name="Lysak M.A."/>
            <person name="Weigel D."/>
            <person name="Coupland G."/>
            <person name="Schneeberger K."/>
        </authorList>
    </citation>
    <scope>NUCLEOTIDE SEQUENCE [LARGE SCALE GENOMIC DNA]</scope>
    <source>
        <strain evidence="3">cv. Pajares</strain>
    </source>
</reference>
<sequence length="427" mass="48356">MENMICALPDDLLLRILLLIPTKEAFATTILSKRWRYVSTMLPELEFKYQGSQSVGWFTDRSVQLHNALILDSLIVELGPHCPIDVDVGKWVQNAVNRRVLVLDFKLLWTAQPTSFPKCLYTCDTLVVLILSNEILVDVSSEARLPSLLKLSLLYVLYKDEDSLVRLLSSSPVLKYLKVERREADNLSNFTVKVSSLQRLTYETTESKDEVDDDGSLLVIDCPALTDLALLDVADDYCFLMENMSCLDMAYIDNVVYPDDNLISSLSSVIHLHLCFTQSMAVGCNVTNFSRLIELYFLPDVSVDWLEPFMLLLHNSPNLKTLTIDTHPGDSPPSWNQPSYVPGCLSSHLEIFRRGYCGGSEDEIQLVKYILANSKCLKTVEISLIGTCNLEEKRKEMESLPRISTSSQLLFPTQLEWRFNGMTAFLP</sequence>
<dbReference type="Gramene" id="KFK44594">
    <property type="protein sequence ID" value="KFK44594"/>
    <property type="gene ID" value="AALP_AA1G279000"/>
</dbReference>
<evidence type="ECO:0000313" key="2">
    <source>
        <dbReference type="EMBL" id="KFK44594.1"/>
    </source>
</evidence>